<accession>A0A9P8P6V2</accession>
<name>A0A9P8P6V2_9ASCO</name>
<reference evidence="2" key="1">
    <citation type="journal article" date="2021" name="Open Biol.">
        <title>Shared evolutionary footprints suggest mitochondrial oxidative damage underlies multiple complex I losses in fungi.</title>
        <authorList>
            <person name="Schikora-Tamarit M.A."/>
            <person name="Marcet-Houben M."/>
            <person name="Nosek J."/>
            <person name="Gabaldon T."/>
        </authorList>
    </citation>
    <scope>NUCLEOTIDE SEQUENCE</scope>
    <source>
        <strain evidence="2">CBS6075</strain>
    </source>
</reference>
<proteinExistence type="predicted"/>
<dbReference type="GeneID" id="70236193"/>
<evidence type="ECO:0008006" key="4">
    <source>
        <dbReference type="Google" id="ProtNLM"/>
    </source>
</evidence>
<dbReference type="InterPro" id="IPR013240">
    <property type="entry name" value="DNA-dir_RNA_pol1_su_RPA34"/>
</dbReference>
<protein>
    <recommendedName>
        <fullName evidence="4">DNA-directed RNA polymerase I subunit RPA34</fullName>
    </recommendedName>
</protein>
<feature type="region of interest" description="Disordered" evidence="1">
    <location>
        <begin position="148"/>
        <end position="211"/>
    </location>
</feature>
<dbReference type="OrthoDB" id="4089784at2759"/>
<dbReference type="PANTHER" id="PTHR28155">
    <property type="entry name" value="ACR243WP"/>
    <property type="match status" value="1"/>
</dbReference>
<organism evidence="2 3">
    <name type="scientific">Ogataea philodendri</name>
    <dbReference type="NCBI Taxonomy" id="1378263"/>
    <lineage>
        <taxon>Eukaryota</taxon>
        <taxon>Fungi</taxon>
        <taxon>Dikarya</taxon>
        <taxon>Ascomycota</taxon>
        <taxon>Saccharomycotina</taxon>
        <taxon>Pichiomycetes</taxon>
        <taxon>Pichiales</taxon>
        <taxon>Pichiaceae</taxon>
        <taxon>Ogataea</taxon>
    </lineage>
</organism>
<dbReference type="Proteomes" id="UP000769157">
    <property type="component" value="Unassembled WGS sequence"/>
</dbReference>
<dbReference type="EMBL" id="JAEUBE010000295">
    <property type="protein sequence ID" value="KAH3666039.1"/>
    <property type="molecule type" value="Genomic_DNA"/>
</dbReference>
<dbReference type="Pfam" id="PF08208">
    <property type="entry name" value="RNA_polI_A34"/>
    <property type="match status" value="1"/>
</dbReference>
<dbReference type="PANTHER" id="PTHR28155:SF1">
    <property type="entry name" value="DNA-DIRECTED RNA POLYMERASE I SUBUNIT RPA34.5-DOMAIN-CONTAINING PROTEIN"/>
    <property type="match status" value="1"/>
</dbReference>
<gene>
    <name evidence="2" type="ORF">OGAPHI_004228</name>
</gene>
<evidence type="ECO:0000313" key="2">
    <source>
        <dbReference type="EMBL" id="KAH3666039.1"/>
    </source>
</evidence>
<keyword evidence="3" id="KW-1185">Reference proteome</keyword>
<dbReference type="RefSeq" id="XP_046061243.1">
    <property type="nucleotide sequence ID" value="XM_046205284.1"/>
</dbReference>
<evidence type="ECO:0000256" key="1">
    <source>
        <dbReference type="SAM" id="MobiDB-lite"/>
    </source>
</evidence>
<evidence type="ECO:0000313" key="3">
    <source>
        <dbReference type="Proteomes" id="UP000769157"/>
    </source>
</evidence>
<dbReference type="GO" id="GO:0006360">
    <property type="term" value="P:transcription by RNA polymerase I"/>
    <property type="evidence" value="ECO:0007669"/>
    <property type="project" value="InterPro"/>
</dbReference>
<sequence>MSGLSNERIFDSDEDLSGSENEVFQAPRGFKKVKDMSSIKALTPQNLKNKEVWLIQVPSDFNVKKLKKLPVNFNLGENTDFNLKGTDYTLHEDLLAAEESTLKKKYKIMSAQDKDKLQPVTDLRISRFYSISEKVKIPEIDYSKVVSQRKDVKQHDDLRMRHFPTGYGSNDYEEAKKEQTKTSSPKKRKSEDSPKKDKKHKKDKKKKELKN</sequence>
<dbReference type="AlphaFoldDB" id="A0A9P8P6V2"/>
<feature type="compositionally biased region" description="Basic residues" evidence="1">
    <location>
        <begin position="196"/>
        <end position="211"/>
    </location>
</feature>
<dbReference type="InterPro" id="IPR053263">
    <property type="entry name" value="Euk_RPA34_RNAP_subunit"/>
</dbReference>
<reference evidence="2" key="2">
    <citation type="submission" date="2021-01" db="EMBL/GenBank/DDBJ databases">
        <authorList>
            <person name="Schikora-Tamarit M.A."/>
        </authorList>
    </citation>
    <scope>NUCLEOTIDE SEQUENCE</scope>
    <source>
        <strain evidence="2">CBS6075</strain>
    </source>
</reference>
<dbReference type="Gene3D" id="6.20.250.70">
    <property type="match status" value="1"/>
</dbReference>
<feature type="compositionally biased region" description="Basic and acidic residues" evidence="1">
    <location>
        <begin position="148"/>
        <end position="160"/>
    </location>
</feature>
<feature type="region of interest" description="Disordered" evidence="1">
    <location>
        <begin position="1"/>
        <end position="22"/>
    </location>
</feature>
<comment type="caution">
    <text evidence="2">The sequence shown here is derived from an EMBL/GenBank/DDBJ whole genome shotgun (WGS) entry which is preliminary data.</text>
</comment>